<dbReference type="InterPro" id="IPR016181">
    <property type="entry name" value="Acyl_CoA_acyltransferase"/>
</dbReference>
<dbReference type="PANTHER" id="PTHR43792">
    <property type="entry name" value="GNAT FAMILY, PUTATIVE (AFU_ORTHOLOGUE AFUA_3G00765)-RELATED-RELATED"/>
    <property type="match status" value="1"/>
</dbReference>
<feature type="domain" description="N-acetyltransferase" evidence="1">
    <location>
        <begin position="18"/>
        <end position="162"/>
    </location>
</feature>
<dbReference type="EMBL" id="MDTU01000001">
    <property type="protein sequence ID" value="ODN42870.1"/>
    <property type="molecule type" value="Genomic_DNA"/>
</dbReference>
<dbReference type="SUPFAM" id="SSF55729">
    <property type="entry name" value="Acyl-CoA N-acyltransferases (Nat)"/>
    <property type="match status" value="1"/>
</dbReference>
<dbReference type="PROSITE" id="PS51186">
    <property type="entry name" value="GNAT"/>
    <property type="match status" value="1"/>
</dbReference>
<reference evidence="2 3" key="1">
    <citation type="submission" date="2016-08" db="EMBL/GenBank/DDBJ databases">
        <title>Draft genome sequence of Candidatus Piscirickettsia litoralis, from seawater.</title>
        <authorList>
            <person name="Wan X."/>
            <person name="Lee A.J."/>
            <person name="Hou S."/>
            <person name="Donachie S.P."/>
        </authorList>
    </citation>
    <scope>NUCLEOTIDE SEQUENCE [LARGE SCALE GENOMIC DNA]</scope>
    <source>
        <strain evidence="2 3">Y2</strain>
    </source>
</reference>
<dbReference type="Proteomes" id="UP000094329">
    <property type="component" value="Unassembled WGS sequence"/>
</dbReference>
<protein>
    <recommendedName>
        <fullName evidence="1">N-acetyltransferase domain-containing protein</fullName>
    </recommendedName>
</protein>
<organism evidence="2 3">
    <name type="scientific">Piscirickettsia litoralis</name>
    <dbReference type="NCBI Taxonomy" id="1891921"/>
    <lineage>
        <taxon>Bacteria</taxon>
        <taxon>Pseudomonadati</taxon>
        <taxon>Pseudomonadota</taxon>
        <taxon>Gammaproteobacteria</taxon>
        <taxon>Thiotrichales</taxon>
        <taxon>Piscirickettsiaceae</taxon>
        <taxon>Piscirickettsia</taxon>
    </lineage>
</organism>
<evidence type="ECO:0000313" key="3">
    <source>
        <dbReference type="Proteomes" id="UP000094329"/>
    </source>
</evidence>
<sequence length="162" mass="18709">MYSKRLGFGLWSHNLFSEALALWGDHRVTEFIDARSPLTESMVKEKLQTEIMAQQAVNMQYWPLFSLEQGEFVGVCGLRPYDKMQKTCELGFHICYQFWRQGLAREAAMAVIAYAGEKYQMSYLFAGHNPLNKSSKALLNKLGFVYSHDEYYPQTGLDHPSY</sequence>
<dbReference type="Pfam" id="PF13302">
    <property type="entry name" value="Acetyltransf_3"/>
    <property type="match status" value="1"/>
</dbReference>
<comment type="caution">
    <text evidence="2">The sequence shown here is derived from an EMBL/GenBank/DDBJ whole genome shotgun (WGS) entry which is preliminary data.</text>
</comment>
<dbReference type="Gene3D" id="3.40.630.30">
    <property type="match status" value="1"/>
</dbReference>
<evidence type="ECO:0000259" key="1">
    <source>
        <dbReference type="PROSITE" id="PS51186"/>
    </source>
</evidence>
<proteinExistence type="predicted"/>
<dbReference type="InterPro" id="IPR051531">
    <property type="entry name" value="N-acetyltransferase"/>
</dbReference>
<dbReference type="InterPro" id="IPR000182">
    <property type="entry name" value="GNAT_dom"/>
</dbReference>
<name>A0ABX3A2Y7_9GAMM</name>
<keyword evidence="3" id="KW-1185">Reference proteome</keyword>
<dbReference type="PANTHER" id="PTHR43792:SF1">
    <property type="entry name" value="N-ACETYLTRANSFERASE DOMAIN-CONTAINING PROTEIN"/>
    <property type="match status" value="1"/>
</dbReference>
<feature type="non-terminal residue" evidence="2">
    <location>
        <position position="162"/>
    </location>
</feature>
<evidence type="ECO:0000313" key="2">
    <source>
        <dbReference type="EMBL" id="ODN42870.1"/>
    </source>
</evidence>
<gene>
    <name evidence="2" type="ORF">BGC07_07960</name>
</gene>
<accession>A0ABX3A2Y7</accession>